<sequence>MMIEASLLIVFPCLVAYAATSDLFTMTIPNRVSLLLVAGFAALAPFVPLSLPDAGYHLLAGVCVFAVGFTLFACGWMGGGDVKVAAAIALWFGFSEPLFGFLFLSAVYGAVLTLALLLFRNKIPVLPGIASGQSWLVRLHDRNTGIPYGIALSLAALQVYPETVWFQALVAAS</sequence>
<keyword evidence="3 6" id="KW-0812">Transmembrane</keyword>
<gene>
    <name evidence="8" type="ORF">GR183_16025</name>
</gene>
<feature type="domain" description="Prepilin type IV endopeptidase peptidase" evidence="7">
    <location>
        <begin position="9"/>
        <end position="114"/>
    </location>
</feature>
<evidence type="ECO:0000256" key="4">
    <source>
        <dbReference type="ARBA" id="ARBA00022989"/>
    </source>
</evidence>
<proteinExistence type="predicted"/>
<feature type="transmembrane region" description="Helical" evidence="6">
    <location>
        <begin position="58"/>
        <end position="78"/>
    </location>
</feature>
<evidence type="ECO:0000256" key="5">
    <source>
        <dbReference type="ARBA" id="ARBA00023136"/>
    </source>
</evidence>
<keyword evidence="4 6" id="KW-1133">Transmembrane helix</keyword>
<keyword evidence="5 6" id="KW-0472">Membrane</keyword>
<evidence type="ECO:0000313" key="8">
    <source>
        <dbReference type="EMBL" id="MXN66423.1"/>
    </source>
</evidence>
<organism evidence="8 9">
    <name type="scientific">Stappia sediminis</name>
    <dbReference type="NCBI Taxonomy" id="2692190"/>
    <lineage>
        <taxon>Bacteria</taxon>
        <taxon>Pseudomonadati</taxon>
        <taxon>Pseudomonadota</taxon>
        <taxon>Alphaproteobacteria</taxon>
        <taxon>Hyphomicrobiales</taxon>
        <taxon>Stappiaceae</taxon>
        <taxon>Stappia</taxon>
    </lineage>
</organism>
<evidence type="ECO:0000256" key="6">
    <source>
        <dbReference type="SAM" id="Phobius"/>
    </source>
</evidence>
<evidence type="ECO:0000256" key="3">
    <source>
        <dbReference type="ARBA" id="ARBA00022692"/>
    </source>
</evidence>
<feature type="transmembrane region" description="Helical" evidence="6">
    <location>
        <begin position="98"/>
        <end position="119"/>
    </location>
</feature>
<evidence type="ECO:0000256" key="1">
    <source>
        <dbReference type="ARBA" id="ARBA00004651"/>
    </source>
</evidence>
<dbReference type="InterPro" id="IPR000045">
    <property type="entry name" value="Prepilin_IV_endopep_pep"/>
</dbReference>
<evidence type="ECO:0000256" key="2">
    <source>
        <dbReference type="ARBA" id="ARBA00022475"/>
    </source>
</evidence>
<keyword evidence="9" id="KW-1185">Reference proteome</keyword>
<dbReference type="RefSeq" id="WP_160776762.1">
    <property type="nucleotide sequence ID" value="NZ_WUMV01000007.1"/>
</dbReference>
<dbReference type="InterPro" id="IPR052218">
    <property type="entry name" value="Preflagellin_Peptidase"/>
</dbReference>
<evidence type="ECO:0000313" key="9">
    <source>
        <dbReference type="Proteomes" id="UP000433101"/>
    </source>
</evidence>
<dbReference type="Pfam" id="PF01478">
    <property type="entry name" value="Peptidase_A24"/>
    <property type="match status" value="1"/>
</dbReference>
<keyword evidence="2" id="KW-1003">Cell membrane</keyword>
<dbReference type="PANTHER" id="PTHR36506">
    <property type="entry name" value="PREFLAGELLIN PEPTIDASE"/>
    <property type="match status" value="1"/>
</dbReference>
<comment type="caution">
    <text evidence="8">The sequence shown here is derived from an EMBL/GenBank/DDBJ whole genome shotgun (WGS) entry which is preliminary data.</text>
</comment>
<dbReference type="PANTHER" id="PTHR36506:SF1">
    <property type="entry name" value="PREFLAGELLIN PEPTIDASE"/>
    <property type="match status" value="1"/>
</dbReference>
<dbReference type="Gene3D" id="1.20.120.1220">
    <property type="match status" value="1"/>
</dbReference>
<dbReference type="AlphaFoldDB" id="A0A7X3LWM9"/>
<dbReference type="Proteomes" id="UP000433101">
    <property type="component" value="Unassembled WGS sequence"/>
</dbReference>
<evidence type="ECO:0000259" key="7">
    <source>
        <dbReference type="Pfam" id="PF01478"/>
    </source>
</evidence>
<comment type="subcellular location">
    <subcellularLocation>
        <location evidence="1">Cell membrane</location>
        <topology evidence="1">Multi-pass membrane protein</topology>
    </subcellularLocation>
</comment>
<dbReference type="GO" id="GO:0004190">
    <property type="term" value="F:aspartic-type endopeptidase activity"/>
    <property type="evidence" value="ECO:0007669"/>
    <property type="project" value="InterPro"/>
</dbReference>
<name>A0A7X3LWM9_9HYPH</name>
<protein>
    <submittedName>
        <fullName evidence="8">Peptidase</fullName>
    </submittedName>
</protein>
<dbReference type="GO" id="GO:0005886">
    <property type="term" value="C:plasma membrane"/>
    <property type="evidence" value="ECO:0007669"/>
    <property type="project" value="UniProtKB-SubCell"/>
</dbReference>
<dbReference type="EMBL" id="WUMV01000007">
    <property type="protein sequence ID" value="MXN66423.1"/>
    <property type="molecule type" value="Genomic_DNA"/>
</dbReference>
<accession>A0A7X3LWM9</accession>
<reference evidence="8 9" key="1">
    <citation type="submission" date="2019-12" db="EMBL/GenBank/DDBJ databases">
        <authorList>
            <person name="Li M."/>
        </authorList>
    </citation>
    <scope>NUCLEOTIDE SEQUENCE [LARGE SCALE GENOMIC DNA]</scope>
    <source>
        <strain evidence="8 9">GBMRC 2046</strain>
    </source>
</reference>
<feature type="transmembrane region" description="Helical" evidence="6">
    <location>
        <begin position="34"/>
        <end position="51"/>
    </location>
</feature>